<dbReference type="Proteomes" id="UP000547973">
    <property type="component" value="Unassembled WGS sequence"/>
</dbReference>
<dbReference type="Pfam" id="PF08798">
    <property type="entry name" value="CRISPR_assoc"/>
    <property type="match status" value="1"/>
</dbReference>
<dbReference type="NCBIfam" id="TIGR01907">
    <property type="entry name" value="casE_Cse3"/>
    <property type="match status" value="1"/>
</dbReference>
<accession>A0A7Y9ZDM1</accession>
<comment type="caution">
    <text evidence="1">The sequence shown here is derived from an EMBL/GenBank/DDBJ whole genome shotgun (WGS) entry which is preliminary data.</text>
</comment>
<dbReference type="CDD" id="cd09727">
    <property type="entry name" value="Cas6_I-E"/>
    <property type="match status" value="1"/>
</dbReference>
<dbReference type="OrthoDB" id="9795689at2"/>
<proteinExistence type="predicted"/>
<keyword evidence="2" id="KW-1185">Reference proteome</keyword>
<dbReference type="InterPro" id="IPR010179">
    <property type="entry name" value="CRISPR-assoc_prot_Cse3"/>
</dbReference>
<dbReference type="SMART" id="SM01101">
    <property type="entry name" value="CRISPR_assoc"/>
    <property type="match status" value="1"/>
</dbReference>
<dbReference type="AlphaFoldDB" id="A0A7Y9ZDM1"/>
<dbReference type="Gene3D" id="3.30.70.1200">
    <property type="entry name" value="Crispr-associated protein, domain 1"/>
    <property type="match status" value="1"/>
</dbReference>
<dbReference type="RefSeq" id="WP_062076199.1">
    <property type="nucleotide sequence ID" value="NZ_BBRC01000019.1"/>
</dbReference>
<protein>
    <submittedName>
        <fullName evidence="1">CRISPR system Cascade subunit CasE</fullName>
    </submittedName>
</protein>
<evidence type="ECO:0000313" key="1">
    <source>
        <dbReference type="EMBL" id="NYI42040.1"/>
    </source>
</evidence>
<evidence type="ECO:0000313" key="2">
    <source>
        <dbReference type="Proteomes" id="UP000547973"/>
    </source>
</evidence>
<dbReference type="Gene3D" id="3.30.70.1210">
    <property type="entry name" value="Crispr-associated protein, domain 2"/>
    <property type="match status" value="1"/>
</dbReference>
<dbReference type="EMBL" id="JACBZO010000001">
    <property type="protein sequence ID" value="NYI42040.1"/>
    <property type="molecule type" value="Genomic_DNA"/>
</dbReference>
<dbReference type="SUPFAM" id="SSF117987">
    <property type="entry name" value="CRISPR-associated protein"/>
    <property type="match status" value="2"/>
</dbReference>
<sequence>MHLTQFEINPARRGAQKLLGSPQAMHAAVLAGFPSEDANHGRILWRVDSGPRHTYLYVSSPRCPDLTHLVEQAGWPTTSTWSTGDLASLLDSLAIGQHWGFRLAANPTRSTRVGDRERSQRVGCVTAQQQLDWFLSRTAKWGVKIPTTDGNPEVVVNGRGVRSFRRQEGRVTVATAIFEGRLEVVDPDLLRTAMVDGIGPAKAYGCGLLTLAHVDRH</sequence>
<organism evidence="1 2">
    <name type="scientific">Demequina lutea</name>
    <dbReference type="NCBI Taxonomy" id="431489"/>
    <lineage>
        <taxon>Bacteria</taxon>
        <taxon>Bacillati</taxon>
        <taxon>Actinomycetota</taxon>
        <taxon>Actinomycetes</taxon>
        <taxon>Micrococcales</taxon>
        <taxon>Demequinaceae</taxon>
        <taxon>Demequina</taxon>
    </lineage>
</organism>
<name>A0A7Y9ZDM1_9MICO</name>
<reference evidence="1 2" key="1">
    <citation type="submission" date="2020-07" db="EMBL/GenBank/DDBJ databases">
        <title>Sequencing the genomes of 1000 actinobacteria strains.</title>
        <authorList>
            <person name="Klenk H.-P."/>
        </authorList>
    </citation>
    <scope>NUCLEOTIDE SEQUENCE [LARGE SCALE GENOMIC DNA]</scope>
    <source>
        <strain evidence="1 2">DSM 19970</strain>
    </source>
</reference>
<gene>
    <name evidence="1" type="ORF">BKA03_002159</name>
</gene>